<keyword evidence="3 8" id="KW-0812">Transmembrane</keyword>
<feature type="transmembrane region" description="Helical" evidence="8">
    <location>
        <begin position="257"/>
        <end position="281"/>
    </location>
</feature>
<keyword evidence="5" id="KW-0333">Golgi apparatus</keyword>
<keyword evidence="6 8" id="KW-0472">Membrane</keyword>
<keyword evidence="9" id="KW-1185">Reference proteome</keyword>
<name>A0AA85JD42_TRIRE</name>
<dbReference type="WBParaSite" id="TREG1_24270.1">
    <property type="protein sequence ID" value="TREG1_24270.1"/>
    <property type="gene ID" value="TREG1_24270"/>
</dbReference>
<feature type="transmembrane region" description="Helical" evidence="8">
    <location>
        <begin position="135"/>
        <end position="153"/>
    </location>
</feature>
<feature type="transmembrane region" description="Helical" evidence="8">
    <location>
        <begin position="458"/>
        <end position="476"/>
    </location>
</feature>
<evidence type="ECO:0000256" key="8">
    <source>
        <dbReference type="SAM" id="Phobius"/>
    </source>
</evidence>
<organism evidence="9 10">
    <name type="scientific">Trichobilharzia regenti</name>
    <name type="common">Nasal bird schistosome</name>
    <dbReference type="NCBI Taxonomy" id="157069"/>
    <lineage>
        <taxon>Eukaryota</taxon>
        <taxon>Metazoa</taxon>
        <taxon>Spiralia</taxon>
        <taxon>Lophotrochozoa</taxon>
        <taxon>Platyhelminthes</taxon>
        <taxon>Trematoda</taxon>
        <taxon>Digenea</taxon>
        <taxon>Strigeidida</taxon>
        <taxon>Schistosomatoidea</taxon>
        <taxon>Schistosomatidae</taxon>
        <taxon>Trichobilharzia</taxon>
    </lineage>
</organism>
<evidence type="ECO:0000256" key="4">
    <source>
        <dbReference type="ARBA" id="ARBA00022989"/>
    </source>
</evidence>
<dbReference type="PANTHER" id="PTHR16133">
    <property type="entry name" value="SOLUTE CARRIER FAMILY 39 ZINC TRANSPORTER , MEMBER 9-RELATED"/>
    <property type="match status" value="1"/>
</dbReference>
<comment type="subcellular location">
    <subcellularLocation>
        <location evidence="1">Endomembrane system</location>
        <topology evidence="1">Multi-pass membrane protein</topology>
    </subcellularLocation>
    <subcellularLocation>
        <location evidence="2">Golgi apparatus membrane</location>
    </subcellularLocation>
</comment>
<dbReference type="InterPro" id="IPR045891">
    <property type="entry name" value="ZIP9"/>
</dbReference>
<evidence type="ECO:0000256" key="6">
    <source>
        <dbReference type="ARBA" id="ARBA00023136"/>
    </source>
</evidence>
<proteinExistence type="predicted"/>
<feature type="transmembrane region" description="Helical" evidence="8">
    <location>
        <begin position="287"/>
        <end position="308"/>
    </location>
</feature>
<dbReference type="Proteomes" id="UP000050795">
    <property type="component" value="Unassembled WGS sequence"/>
</dbReference>
<protein>
    <submittedName>
        <fullName evidence="10">Uncharacterized protein</fullName>
    </submittedName>
</protein>
<dbReference type="GO" id="GO:0006829">
    <property type="term" value="P:zinc ion transport"/>
    <property type="evidence" value="ECO:0007669"/>
    <property type="project" value="InterPro"/>
</dbReference>
<dbReference type="PANTHER" id="PTHR16133:SF0">
    <property type="entry name" value="ZINC_IRON REGULATED TRANSPORTER-RELATED PROTEIN 102B, ISOFORM E"/>
    <property type="match status" value="1"/>
</dbReference>
<feature type="transmembrane region" description="Helical" evidence="8">
    <location>
        <begin position="32"/>
        <end position="52"/>
    </location>
</feature>
<dbReference type="GO" id="GO:0046873">
    <property type="term" value="F:metal ion transmembrane transporter activity"/>
    <property type="evidence" value="ECO:0007669"/>
    <property type="project" value="InterPro"/>
</dbReference>
<dbReference type="AlphaFoldDB" id="A0AA85JD42"/>
<feature type="compositionally biased region" description="Low complexity" evidence="7">
    <location>
        <begin position="92"/>
        <end position="105"/>
    </location>
</feature>
<evidence type="ECO:0000256" key="5">
    <source>
        <dbReference type="ARBA" id="ARBA00023034"/>
    </source>
</evidence>
<evidence type="ECO:0000256" key="3">
    <source>
        <dbReference type="ARBA" id="ARBA00022692"/>
    </source>
</evidence>
<reference evidence="10" key="2">
    <citation type="submission" date="2023-11" db="UniProtKB">
        <authorList>
            <consortium name="WormBaseParasite"/>
        </authorList>
    </citation>
    <scope>IDENTIFICATION</scope>
</reference>
<evidence type="ECO:0000256" key="2">
    <source>
        <dbReference type="ARBA" id="ARBA00004394"/>
    </source>
</evidence>
<feature type="transmembrane region" description="Helical" evidence="8">
    <location>
        <begin position="360"/>
        <end position="379"/>
    </location>
</feature>
<reference evidence="9" key="1">
    <citation type="submission" date="2022-06" db="EMBL/GenBank/DDBJ databases">
        <authorList>
            <person name="Berger JAMES D."/>
            <person name="Berger JAMES D."/>
        </authorList>
    </citation>
    <scope>NUCLEOTIDE SEQUENCE [LARGE SCALE GENOMIC DNA]</scope>
</reference>
<keyword evidence="4 8" id="KW-1133">Transmembrane helix</keyword>
<accession>A0AA85JD42</accession>
<dbReference type="GO" id="GO:0000139">
    <property type="term" value="C:Golgi membrane"/>
    <property type="evidence" value="ECO:0007669"/>
    <property type="project" value="UniProtKB-SubCell"/>
</dbReference>
<evidence type="ECO:0000256" key="7">
    <source>
        <dbReference type="SAM" id="MobiDB-lite"/>
    </source>
</evidence>
<dbReference type="InterPro" id="IPR003689">
    <property type="entry name" value="ZIP"/>
</dbReference>
<feature type="region of interest" description="Disordered" evidence="7">
    <location>
        <begin position="92"/>
        <end position="131"/>
    </location>
</feature>
<dbReference type="Pfam" id="PF02535">
    <property type="entry name" value="Zip"/>
    <property type="match status" value="1"/>
</dbReference>
<evidence type="ECO:0000256" key="1">
    <source>
        <dbReference type="ARBA" id="ARBA00004127"/>
    </source>
</evidence>
<evidence type="ECO:0000313" key="10">
    <source>
        <dbReference type="WBParaSite" id="TREG1_24270.1"/>
    </source>
</evidence>
<feature type="compositionally biased region" description="Basic and acidic residues" evidence="7">
    <location>
        <begin position="106"/>
        <end position="130"/>
    </location>
</feature>
<sequence>MLYLILINVCLFFGCYIAGCIPISFKIPMSKIRLLTVFGAGLLLGAALVVVIPEGVAAIYQSHSHQHDQKNYQHSPISRKLHALDSGALNANENPPLSVNNNPNKNKNEDVEKHNSLSHNDNDKNHEHTNNDANIHQKIGVALLLGYLFMLLIDQLSYTVLELTCCQGILFGLKRLCCRSTRYIPLIDKSSSSINNSTSSGSGNPSVTITVGKNAATLNTINSPVNPASNLLNENSSQSSSSTTTPSSIQSANHKGFIVTCGLVIHSLADGLAIGSAFALNQLQLEVILFLAIILHKIPAAFGLSCFLLHEGFPRDRIRLHMIAFSLSSPLAAFFTYFYLSVSSTALMDDDVVVASTRTGFALLLSGGTFLYVAATHILPELISSSGCGSNASLNHHNINNNSINIGKQTRHSESEDLSGRLSDYALFTVDSSHESVIMYNHPKANEYLNAISPVHRLSVIEIIVLSAGTIVPILLSAGHSH</sequence>
<feature type="transmembrane region" description="Helical" evidence="8">
    <location>
        <begin position="320"/>
        <end position="340"/>
    </location>
</feature>
<feature type="transmembrane region" description="Helical" evidence="8">
    <location>
        <begin position="6"/>
        <end position="25"/>
    </location>
</feature>
<evidence type="ECO:0000313" key="9">
    <source>
        <dbReference type="Proteomes" id="UP000050795"/>
    </source>
</evidence>